<feature type="domain" description="Ribonuclease R winged-helix" evidence="2">
    <location>
        <begin position="12"/>
        <end position="76"/>
    </location>
</feature>
<dbReference type="InterPro" id="IPR013668">
    <property type="entry name" value="RNase_R_HTH_12"/>
</dbReference>
<organism evidence="3 4">
    <name type="scientific">Aminivibrio pyruvatiphilus</name>
    <dbReference type="NCBI Taxonomy" id="1005740"/>
    <lineage>
        <taxon>Bacteria</taxon>
        <taxon>Thermotogati</taxon>
        <taxon>Synergistota</taxon>
        <taxon>Synergistia</taxon>
        <taxon>Synergistales</taxon>
        <taxon>Aminobacteriaceae</taxon>
        <taxon>Aminivibrio</taxon>
    </lineage>
</organism>
<evidence type="ECO:0000313" key="4">
    <source>
        <dbReference type="Proteomes" id="UP000295066"/>
    </source>
</evidence>
<protein>
    <submittedName>
        <fullName evidence="3">Uncharacterized protein</fullName>
    </submittedName>
</protein>
<evidence type="ECO:0000313" key="3">
    <source>
        <dbReference type="EMBL" id="TDY63141.1"/>
    </source>
</evidence>
<dbReference type="Pfam" id="PF01995">
    <property type="entry name" value="NRD1_2"/>
    <property type="match status" value="1"/>
</dbReference>
<gene>
    <name evidence="3" type="ORF">C8D99_102122</name>
</gene>
<keyword evidence="4" id="KW-1185">Reference proteome</keyword>
<dbReference type="InterPro" id="IPR036390">
    <property type="entry name" value="WH_DNA-bd_sf"/>
</dbReference>
<dbReference type="InterPro" id="IPR036984">
    <property type="entry name" value="NrpR_dom_sf"/>
</dbReference>
<feature type="domain" description="NrpR regulatory" evidence="1">
    <location>
        <begin position="92"/>
        <end position="324"/>
    </location>
</feature>
<dbReference type="InterPro" id="IPR002846">
    <property type="entry name" value="NRD"/>
</dbReference>
<dbReference type="EMBL" id="SORI01000002">
    <property type="protein sequence ID" value="TDY63141.1"/>
    <property type="molecule type" value="Genomic_DNA"/>
</dbReference>
<dbReference type="RefSeq" id="WP_133956024.1">
    <property type="nucleotide sequence ID" value="NZ_SORI01000002.1"/>
</dbReference>
<comment type="caution">
    <text evidence="3">The sequence shown here is derived from an EMBL/GenBank/DDBJ whole genome shotgun (WGS) entry which is preliminary data.</text>
</comment>
<evidence type="ECO:0000259" key="2">
    <source>
        <dbReference type="Pfam" id="PF08461"/>
    </source>
</evidence>
<dbReference type="Pfam" id="PF08461">
    <property type="entry name" value="WHD_RNase_R"/>
    <property type="match status" value="1"/>
</dbReference>
<dbReference type="SUPFAM" id="SSF46785">
    <property type="entry name" value="Winged helix' DNA-binding domain"/>
    <property type="match status" value="1"/>
</dbReference>
<reference evidence="3 4" key="1">
    <citation type="submission" date="2019-03" db="EMBL/GenBank/DDBJ databases">
        <title>Genomic Encyclopedia of Type Strains, Phase IV (KMG-IV): sequencing the most valuable type-strain genomes for metagenomic binning, comparative biology and taxonomic classification.</title>
        <authorList>
            <person name="Goeker M."/>
        </authorList>
    </citation>
    <scope>NUCLEOTIDE SEQUENCE [LARGE SCALE GENOMIC DNA]</scope>
    <source>
        <strain evidence="3 4">DSM 25964</strain>
    </source>
</reference>
<dbReference type="OrthoDB" id="2138at2"/>
<dbReference type="AlphaFoldDB" id="A0A4V3HH15"/>
<dbReference type="InterPro" id="IPR038982">
    <property type="entry name" value="NrpR"/>
</dbReference>
<sequence>MFESDEYPETVIEILRVLYFSGKLQTTADLRTALNRRGVDVETRTIRYHLTNLEKNGFVRRYGNRGVMLSPEGVEEAKMLLVFDRVGGLAMETERLSLDCDYDARTGKGSIMVNTLLVDRGKTGEALEMLSQASGSGVILSSRLGMLHAGERMWNCEVPEGKNALIGVSGRNYDIMLQQARIPTETSATFLYRVEDGRPRGIADIISHSGTTLSPGELLIRGKYTSVSGVVAAGSGLVTAAIKTFPAVFYDEVKSILESLDESLFSGLVEVRAQIPQSYRMSYKDRNRGYMLVYGGANFFAPLVEQGLAEQLSISHSIYPSERMLPVKEIAAALCD</sequence>
<name>A0A4V3HH15_9BACT</name>
<dbReference type="Proteomes" id="UP000295066">
    <property type="component" value="Unassembled WGS sequence"/>
</dbReference>
<dbReference type="Gene3D" id="3.30.70.1360">
    <property type="entry name" value="mj0159-like"/>
    <property type="match status" value="1"/>
</dbReference>
<dbReference type="PANTHER" id="PTHR41964:SF1">
    <property type="entry name" value="GLOBAL NITROGEN REGULATOR NRPR"/>
    <property type="match status" value="1"/>
</dbReference>
<proteinExistence type="predicted"/>
<dbReference type="PANTHER" id="PTHR41964">
    <property type="entry name" value="GLOBAL NITROGEN REGULATOR NRPR"/>
    <property type="match status" value="1"/>
</dbReference>
<accession>A0A4V3HH15</accession>
<evidence type="ECO:0000259" key="1">
    <source>
        <dbReference type="Pfam" id="PF01995"/>
    </source>
</evidence>